<organism evidence="1">
    <name type="scientific">Euplotes harpa</name>
    <dbReference type="NCBI Taxonomy" id="151035"/>
    <lineage>
        <taxon>Eukaryota</taxon>
        <taxon>Sar</taxon>
        <taxon>Alveolata</taxon>
        <taxon>Ciliophora</taxon>
        <taxon>Intramacronucleata</taxon>
        <taxon>Spirotrichea</taxon>
        <taxon>Hypotrichia</taxon>
        <taxon>Euplotida</taxon>
        <taxon>Euplotidae</taxon>
        <taxon>Euplotes</taxon>
    </lineage>
</organism>
<proteinExistence type="predicted"/>
<dbReference type="AlphaFoldDB" id="A0A7S3JJJ4"/>
<reference evidence="1" key="1">
    <citation type="submission" date="2021-01" db="EMBL/GenBank/DDBJ databases">
        <authorList>
            <person name="Corre E."/>
            <person name="Pelletier E."/>
            <person name="Niang G."/>
            <person name="Scheremetjew M."/>
            <person name="Finn R."/>
            <person name="Kale V."/>
            <person name="Holt S."/>
            <person name="Cochrane G."/>
            <person name="Meng A."/>
            <person name="Brown T."/>
            <person name="Cohen L."/>
        </authorList>
    </citation>
    <scope>NUCLEOTIDE SEQUENCE</scope>
    <source>
        <strain evidence="1">FSP1.4</strain>
    </source>
</reference>
<evidence type="ECO:0000313" key="1">
    <source>
        <dbReference type="EMBL" id="CAE0355049.1"/>
    </source>
</evidence>
<sequence length="149" mass="17404">MEGQFDVILKNWEKWRIYDQSYLSGLRMALKVSKNFDPKIFESNEQFTLYESDFDIVGKAKATALDIARQNYRRLMKEHHDGKLHLKSMCYDNGINIGDGNLTDEQMLMKLNTLEYVKLIDDFTKCQETKLQRQGSQSLAEGENPQLNK</sequence>
<dbReference type="EMBL" id="HBII01033689">
    <property type="protein sequence ID" value="CAE0355049.1"/>
    <property type="molecule type" value="Transcribed_RNA"/>
</dbReference>
<accession>A0A7S3JJJ4</accession>
<protein>
    <submittedName>
        <fullName evidence="1">Uncharacterized protein</fullName>
    </submittedName>
</protein>
<gene>
    <name evidence="1" type="ORF">EHAR0213_LOCUS13966</name>
</gene>
<name>A0A7S3JJJ4_9SPIT</name>